<dbReference type="Proteomes" id="UP001057381">
    <property type="component" value="Chromosome"/>
</dbReference>
<sequence>MLFNYRDLKELKHQLEYIDTAIIPVIEVDYRGQLMAIVDQYEVIQMLTLDAENQFKGRVLLVPPVQVQEDYTLPVVIGEQLKGFGMKHILFVTPMTSRLETAEDQFKVNIFPLASMDDHFKQEMMEGQVKDLMRRIIAMWNK</sequence>
<dbReference type="Proteomes" id="UP000295735">
    <property type="component" value="Unassembled WGS sequence"/>
</dbReference>
<protein>
    <submittedName>
        <fullName evidence="2">DUF2487 family protein</fullName>
    </submittedName>
</protein>
<evidence type="ECO:0000313" key="1">
    <source>
        <dbReference type="EMBL" id="KAA1040191.1"/>
    </source>
</evidence>
<name>A0A9Q9BRP4_9STAP</name>
<dbReference type="Pfam" id="PF10673">
    <property type="entry name" value="DUF2487"/>
    <property type="match status" value="1"/>
</dbReference>
<dbReference type="OrthoDB" id="2678750at2"/>
<dbReference type="KEGG" id="mequ:KFV11_06135"/>
<dbReference type="RefSeq" id="WP_149458656.1">
    <property type="nucleotide sequence ID" value="NZ_CP073809.1"/>
</dbReference>
<organism evidence="2 4">
    <name type="scientific">Macrococcus equipercicus</name>
    <dbReference type="NCBI Taxonomy" id="69967"/>
    <lineage>
        <taxon>Bacteria</taxon>
        <taxon>Bacillati</taxon>
        <taxon>Bacillota</taxon>
        <taxon>Bacilli</taxon>
        <taxon>Bacillales</taxon>
        <taxon>Staphylococcaceae</taxon>
        <taxon>Macrococcus</taxon>
    </lineage>
</organism>
<accession>A0A9Q9BRP4</accession>
<evidence type="ECO:0000313" key="4">
    <source>
        <dbReference type="Proteomes" id="UP001057381"/>
    </source>
</evidence>
<dbReference type="EMBL" id="SCWC02000002">
    <property type="protein sequence ID" value="KAA1040191.1"/>
    <property type="molecule type" value="Genomic_DNA"/>
</dbReference>
<gene>
    <name evidence="1" type="ORF">ERX35_004165</name>
    <name evidence="2" type="ORF">KFV11_06135</name>
</gene>
<reference evidence="2" key="2">
    <citation type="submission" date="2021-04" db="EMBL/GenBank/DDBJ databases">
        <title>Complete Genome Sequences of Macrococcus spp. from dog and cattle.</title>
        <authorList>
            <person name="Schwendener S."/>
            <person name="Perreten V."/>
        </authorList>
    </citation>
    <scope>NUCLEOTIDE SEQUENCE</scope>
    <source>
        <strain evidence="2">Epi0143-OL</strain>
    </source>
</reference>
<dbReference type="InterPro" id="IPR019615">
    <property type="entry name" value="DUF2487"/>
</dbReference>
<dbReference type="AlphaFoldDB" id="A0A9Q9BRP4"/>
<dbReference type="EMBL" id="CP073809">
    <property type="protein sequence ID" value="UTH12864.1"/>
    <property type="molecule type" value="Genomic_DNA"/>
</dbReference>
<keyword evidence="3" id="KW-1185">Reference proteome</keyword>
<evidence type="ECO:0000313" key="2">
    <source>
        <dbReference type="EMBL" id="UTH12864.1"/>
    </source>
</evidence>
<proteinExistence type="predicted"/>
<evidence type="ECO:0000313" key="3">
    <source>
        <dbReference type="Proteomes" id="UP000295735"/>
    </source>
</evidence>
<reference evidence="1 3" key="1">
    <citation type="submission" date="2019-09" db="EMBL/GenBank/DDBJ databases">
        <authorList>
            <person name="Mazhar S."/>
            <person name="Altermann E."/>
            <person name="Hill C."/>
            <person name="Mcauliffe O."/>
        </authorList>
    </citation>
    <scope>NUCLEOTIDE SEQUENCE [LARGE SCALE GENOMIC DNA]</scope>
    <source>
        <strain evidence="1 3">ATCC 51831</strain>
    </source>
</reference>